<dbReference type="AlphaFoldDB" id="A0A0D9VGE3"/>
<dbReference type="Gramene" id="LPERR02G14550.1">
    <property type="protein sequence ID" value="LPERR02G14550.1"/>
    <property type="gene ID" value="LPERR02G14550"/>
</dbReference>
<evidence type="ECO:0000313" key="2">
    <source>
        <dbReference type="Proteomes" id="UP000032180"/>
    </source>
</evidence>
<sequence>MRVPPSAQELYINSDCYLSNHVDYPRFAEVGLDSEVPTLYECIIGDDEIRSKLLKVLTINGCPLIHCLSQSNILTSANGCNNSNRSGYLKKE</sequence>
<dbReference type="HOGENOM" id="CLU_2416472_0_0_1"/>
<organism evidence="1 2">
    <name type="scientific">Leersia perrieri</name>
    <dbReference type="NCBI Taxonomy" id="77586"/>
    <lineage>
        <taxon>Eukaryota</taxon>
        <taxon>Viridiplantae</taxon>
        <taxon>Streptophyta</taxon>
        <taxon>Embryophyta</taxon>
        <taxon>Tracheophyta</taxon>
        <taxon>Spermatophyta</taxon>
        <taxon>Magnoliopsida</taxon>
        <taxon>Liliopsida</taxon>
        <taxon>Poales</taxon>
        <taxon>Poaceae</taxon>
        <taxon>BOP clade</taxon>
        <taxon>Oryzoideae</taxon>
        <taxon>Oryzeae</taxon>
        <taxon>Oryzinae</taxon>
        <taxon>Leersia</taxon>
    </lineage>
</organism>
<dbReference type="EnsemblPlants" id="LPERR02G14550.1">
    <property type="protein sequence ID" value="LPERR02G14550.1"/>
    <property type="gene ID" value="LPERR02G14550"/>
</dbReference>
<reference evidence="1 2" key="1">
    <citation type="submission" date="2012-08" db="EMBL/GenBank/DDBJ databases">
        <title>Oryza genome evolution.</title>
        <authorList>
            <person name="Wing R.A."/>
        </authorList>
    </citation>
    <scope>NUCLEOTIDE SEQUENCE</scope>
</reference>
<dbReference type="Proteomes" id="UP000032180">
    <property type="component" value="Chromosome 2"/>
</dbReference>
<proteinExistence type="predicted"/>
<evidence type="ECO:0000313" key="1">
    <source>
        <dbReference type="EnsemblPlants" id="LPERR02G14550.1"/>
    </source>
</evidence>
<reference evidence="2" key="2">
    <citation type="submission" date="2013-12" db="EMBL/GenBank/DDBJ databases">
        <authorList>
            <person name="Yu Y."/>
            <person name="Lee S."/>
            <person name="de Baynast K."/>
            <person name="Wissotski M."/>
            <person name="Liu L."/>
            <person name="Talag J."/>
            <person name="Goicoechea J."/>
            <person name="Angelova A."/>
            <person name="Jetty R."/>
            <person name="Kudrna D."/>
            <person name="Golser W."/>
            <person name="Rivera L."/>
            <person name="Zhang J."/>
            <person name="Wing R."/>
        </authorList>
    </citation>
    <scope>NUCLEOTIDE SEQUENCE</scope>
</reference>
<protein>
    <submittedName>
        <fullName evidence="1">Uncharacterized protein</fullName>
    </submittedName>
</protein>
<reference evidence="1" key="3">
    <citation type="submission" date="2015-04" db="UniProtKB">
        <authorList>
            <consortium name="EnsemblPlants"/>
        </authorList>
    </citation>
    <scope>IDENTIFICATION</scope>
</reference>
<accession>A0A0D9VGE3</accession>
<name>A0A0D9VGE3_9ORYZ</name>
<keyword evidence="2" id="KW-1185">Reference proteome</keyword>